<comment type="similarity">
    <text evidence="1">Belongs to the bactofilin family.</text>
</comment>
<evidence type="ECO:0000313" key="3">
    <source>
        <dbReference type="Proteomes" id="UP000552700"/>
    </source>
</evidence>
<dbReference type="Proteomes" id="UP000552700">
    <property type="component" value="Unassembled WGS sequence"/>
</dbReference>
<organism evidence="2 3">
    <name type="scientific">Sphingobium subterraneum</name>
    <dbReference type="NCBI Taxonomy" id="627688"/>
    <lineage>
        <taxon>Bacteria</taxon>
        <taxon>Pseudomonadati</taxon>
        <taxon>Pseudomonadota</taxon>
        <taxon>Alphaproteobacteria</taxon>
        <taxon>Sphingomonadales</taxon>
        <taxon>Sphingomonadaceae</taxon>
        <taxon>Sphingobium</taxon>
    </lineage>
</organism>
<name>A0A841J2N3_9SPHN</name>
<reference evidence="2 3" key="1">
    <citation type="submission" date="2020-08" db="EMBL/GenBank/DDBJ databases">
        <title>Genomic Encyclopedia of Type Strains, Phase IV (KMG-IV): sequencing the most valuable type-strain genomes for metagenomic binning, comparative biology and taxonomic classification.</title>
        <authorList>
            <person name="Goeker M."/>
        </authorList>
    </citation>
    <scope>NUCLEOTIDE SEQUENCE [LARGE SCALE GENOMIC DNA]</scope>
    <source>
        <strain evidence="2 3">DSM 102255</strain>
    </source>
</reference>
<dbReference type="PANTHER" id="PTHR35024">
    <property type="entry name" value="HYPOTHETICAL CYTOSOLIC PROTEIN"/>
    <property type="match status" value="1"/>
</dbReference>
<comment type="caution">
    <text evidence="2">The sequence shown here is derived from an EMBL/GenBank/DDBJ whole genome shotgun (WGS) entry which is preliminary data.</text>
</comment>
<dbReference type="PANTHER" id="PTHR35024:SF4">
    <property type="entry name" value="POLYMER-FORMING CYTOSKELETAL PROTEIN"/>
    <property type="match status" value="1"/>
</dbReference>
<accession>A0A841J2N3</accession>
<evidence type="ECO:0000256" key="1">
    <source>
        <dbReference type="ARBA" id="ARBA00044755"/>
    </source>
</evidence>
<proteinExistence type="inferred from homology"/>
<dbReference type="InterPro" id="IPR007607">
    <property type="entry name" value="BacA/B"/>
</dbReference>
<dbReference type="AlphaFoldDB" id="A0A841J2N3"/>
<keyword evidence="3" id="KW-1185">Reference proteome</keyword>
<dbReference type="EMBL" id="JACIJP010000005">
    <property type="protein sequence ID" value="MBB6124984.1"/>
    <property type="molecule type" value="Genomic_DNA"/>
</dbReference>
<dbReference type="RefSeq" id="WP_246352009.1">
    <property type="nucleotide sequence ID" value="NZ_JACIJP010000005.1"/>
</dbReference>
<gene>
    <name evidence="2" type="ORF">FHS92_002741</name>
</gene>
<protein>
    <submittedName>
        <fullName evidence="2">Cytoskeletal protein CcmA (Bactofilin family)</fullName>
    </submittedName>
</protein>
<evidence type="ECO:0000313" key="2">
    <source>
        <dbReference type="EMBL" id="MBB6124984.1"/>
    </source>
</evidence>
<dbReference type="Pfam" id="PF04519">
    <property type="entry name" value="Bactofilin"/>
    <property type="match status" value="1"/>
</dbReference>
<sequence>MSAPKGSGGGRGATFSVIGADVTITGDIAASVDLHIDGRVDGDIACASLVQGAESRIKGHVDAQSATLAGHVEGSITAQTLVIEHSARITGDVTYESISIAPGGQVDGRFTHKGGVQTGELKLISG</sequence>